<name>A0A3L6SGU3_PANMI</name>
<evidence type="ECO:0000256" key="8">
    <source>
        <dbReference type="ARBA" id="ARBA00023004"/>
    </source>
</evidence>
<dbReference type="Pfam" id="PF00067">
    <property type="entry name" value="p450"/>
    <property type="match status" value="1"/>
</dbReference>
<dbReference type="Gene3D" id="1.10.630.10">
    <property type="entry name" value="Cytochrome P450"/>
    <property type="match status" value="1"/>
</dbReference>
<comment type="cofactor">
    <cofactor evidence="11">
        <name>heme</name>
        <dbReference type="ChEBI" id="CHEBI:30413"/>
    </cofactor>
</comment>
<evidence type="ECO:0000256" key="3">
    <source>
        <dbReference type="ARBA" id="ARBA00022617"/>
    </source>
</evidence>
<dbReference type="PRINTS" id="PR00463">
    <property type="entry name" value="EP450I"/>
</dbReference>
<dbReference type="InterPro" id="IPR017972">
    <property type="entry name" value="Cyt_P450_CS"/>
</dbReference>
<dbReference type="GO" id="GO:0016131">
    <property type="term" value="P:brassinosteroid metabolic process"/>
    <property type="evidence" value="ECO:0007669"/>
    <property type="project" value="UniProtKB-ARBA"/>
</dbReference>
<protein>
    <submittedName>
        <fullName evidence="14">Cytochrome P450 72A15-like</fullName>
    </submittedName>
</protein>
<feature type="region of interest" description="Disordered" evidence="13">
    <location>
        <begin position="1"/>
        <end position="49"/>
    </location>
</feature>
<keyword evidence="10" id="KW-0472">Membrane</keyword>
<evidence type="ECO:0000256" key="13">
    <source>
        <dbReference type="SAM" id="MobiDB-lite"/>
    </source>
</evidence>
<evidence type="ECO:0000256" key="9">
    <source>
        <dbReference type="ARBA" id="ARBA00023033"/>
    </source>
</evidence>
<dbReference type="PANTHER" id="PTHR24282">
    <property type="entry name" value="CYTOCHROME P450 FAMILY MEMBER"/>
    <property type="match status" value="1"/>
</dbReference>
<dbReference type="STRING" id="4540.A0A3L6SGU3"/>
<dbReference type="GO" id="GO:0005506">
    <property type="term" value="F:iron ion binding"/>
    <property type="evidence" value="ECO:0007669"/>
    <property type="project" value="InterPro"/>
</dbReference>
<dbReference type="GO" id="GO:0020037">
    <property type="term" value="F:heme binding"/>
    <property type="evidence" value="ECO:0007669"/>
    <property type="project" value="InterPro"/>
</dbReference>
<dbReference type="GO" id="GO:0010268">
    <property type="term" value="P:brassinosteroid homeostasis"/>
    <property type="evidence" value="ECO:0007669"/>
    <property type="project" value="UniProtKB-ARBA"/>
</dbReference>
<evidence type="ECO:0000256" key="11">
    <source>
        <dbReference type="PIRSR" id="PIRSR602401-1"/>
    </source>
</evidence>
<dbReference type="GO" id="GO:0016705">
    <property type="term" value="F:oxidoreductase activity, acting on paired donors, with incorporation or reduction of molecular oxygen"/>
    <property type="evidence" value="ECO:0007669"/>
    <property type="project" value="InterPro"/>
</dbReference>
<dbReference type="InterPro" id="IPR001128">
    <property type="entry name" value="Cyt_P450"/>
</dbReference>
<evidence type="ECO:0000313" key="15">
    <source>
        <dbReference type="Proteomes" id="UP000275267"/>
    </source>
</evidence>
<feature type="binding site" description="axial binding residue" evidence="11">
    <location>
        <position position="505"/>
    </location>
    <ligand>
        <name>heme</name>
        <dbReference type="ChEBI" id="CHEBI:30413"/>
    </ligand>
    <ligandPart>
        <name>Fe</name>
        <dbReference type="ChEBI" id="CHEBI:18248"/>
    </ligandPart>
</feature>
<dbReference type="GO" id="GO:0004497">
    <property type="term" value="F:monooxygenase activity"/>
    <property type="evidence" value="ECO:0007669"/>
    <property type="project" value="UniProtKB-KW"/>
</dbReference>
<feature type="compositionally biased region" description="Low complexity" evidence="13">
    <location>
        <begin position="38"/>
        <end position="49"/>
    </location>
</feature>
<keyword evidence="6" id="KW-1133">Transmembrane helix</keyword>
<keyword evidence="15" id="KW-1185">Reference proteome</keyword>
<comment type="subcellular location">
    <subcellularLocation>
        <location evidence="1">Membrane</location>
        <topology evidence="1">Single-pass membrane protein</topology>
    </subcellularLocation>
</comment>
<keyword evidence="3 11" id="KW-0349">Heme</keyword>
<evidence type="ECO:0000256" key="12">
    <source>
        <dbReference type="RuleBase" id="RU000461"/>
    </source>
</evidence>
<dbReference type="PRINTS" id="PR00385">
    <property type="entry name" value="P450"/>
</dbReference>
<comment type="caution">
    <text evidence="14">The sequence shown here is derived from an EMBL/GenBank/DDBJ whole genome shotgun (WGS) entry which is preliminary data.</text>
</comment>
<dbReference type="EMBL" id="PQIB02000004">
    <property type="protein sequence ID" value="RLN21842.1"/>
    <property type="molecule type" value="Genomic_DNA"/>
</dbReference>
<dbReference type="OrthoDB" id="1470350at2759"/>
<dbReference type="SUPFAM" id="SSF48264">
    <property type="entry name" value="Cytochrome P450"/>
    <property type="match status" value="1"/>
</dbReference>
<dbReference type="InterPro" id="IPR050665">
    <property type="entry name" value="Cytochrome_P450_Monooxygen"/>
</dbReference>
<keyword evidence="9 12" id="KW-0503">Monooxygenase</keyword>
<evidence type="ECO:0000256" key="5">
    <source>
        <dbReference type="ARBA" id="ARBA00022723"/>
    </source>
</evidence>
<proteinExistence type="inferred from homology"/>
<keyword evidence="8 11" id="KW-0408">Iron</keyword>
<dbReference type="InterPro" id="IPR002401">
    <property type="entry name" value="Cyt_P450_E_grp-I"/>
</dbReference>
<dbReference type="AlphaFoldDB" id="A0A3L6SGU3"/>
<sequence length="557" mass="61968">MTDDLPAPPSAPPATTPPVSRPLLLRPPPLWPPQADGSSSSAAATGVPAVGRGWRGGGGGGGAAAVAGGLDAGVGVVNAAAAQGLKGTRYRLFTGDLRENARRNREARTKPLPLGCHDIIPRVLPMLHNVVKENGTLSFTWFGPNPRVMLPDPESVREVLSNKFGHFGKQQFSRAGRLLGDGVANHEGEKWAKRRRILNPAFHHEKIKRMLPVFATCCIDVINRWENSMSSEGSSEIDIWPEFQNLTGDVISRTAFGSSYQEGMKIFQLQGELAERLVQSFQTIFIPGYWFLPTKNNRRMREINREIHKILREIIGKREKAMKNGETNNDDLLGLLLESNMNESKGNAKLGLSTEDVIEECKLFYFAGMETTSVLLTWTIIVLSMHPEWQEKVREEVLNHFGRGRPDFENLNRLKTVTMILYEVLRLYPPVVLLSRSTYKEMELGGIKYPAGVNLVLPIIFIHHDPNIWGKDAGKFNPERFADGISNATKHQAAFFPFGGGPRICIGQNFALLEAKMALCTILQRFSFELSPSYIHAPYTVITLHPQHGAQIRLKKL</sequence>
<dbReference type="Proteomes" id="UP000275267">
    <property type="component" value="Unassembled WGS sequence"/>
</dbReference>
<organism evidence="14 15">
    <name type="scientific">Panicum miliaceum</name>
    <name type="common">Proso millet</name>
    <name type="synonym">Broomcorn millet</name>
    <dbReference type="NCBI Taxonomy" id="4540"/>
    <lineage>
        <taxon>Eukaryota</taxon>
        <taxon>Viridiplantae</taxon>
        <taxon>Streptophyta</taxon>
        <taxon>Embryophyta</taxon>
        <taxon>Tracheophyta</taxon>
        <taxon>Spermatophyta</taxon>
        <taxon>Magnoliopsida</taxon>
        <taxon>Liliopsida</taxon>
        <taxon>Poales</taxon>
        <taxon>Poaceae</taxon>
        <taxon>PACMAD clade</taxon>
        <taxon>Panicoideae</taxon>
        <taxon>Panicodae</taxon>
        <taxon>Paniceae</taxon>
        <taxon>Panicinae</taxon>
        <taxon>Panicum</taxon>
        <taxon>Panicum sect. Panicum</taxon>
    </lineage>
</organism>
<comment type="similarity">
    <text evidence="2 12">Belongs to the cytochrome P450 family.</text>
</comment>
<evidence type="ECO:0000256" key="1">
    <source>
        <dbReference type="ARBA" id="ARBA00004167"/>
    </source>
</evidence>
<keyword evidence="7 12" id="KW-0560">Oxidoreductase</keyword>
<evidence type="ECO:0000256" key="10">
    <source>
        <dbReference type="ARBA" id="ARBA00023136"/>
    </source>
</evidence>
<keyword evidence="4" id="KW-0812">Transmembrane</keyword>
<dbReference type="InterPro" id="IPR036396">
    <property type="entry name" value="Cyt_P450_sf"/>
</dbReference>
<gene>
    <name evidence="14" type="ORF">C2845_PM07G16410</name>
</gene>
<feature type="compositionally biased region" description="Pro residues" evidence="13">
    <location>
        <begin position="1"/>
        <end position="32"/>
    </location>
</feature>
<dbReference type="GO" id="GO:0016020">
    <property type="term" value="C:membrane"/>
    <property type="evidence" value="ECO:0007669"/>
    <property type="project" value="UniProtKB-SubCell"/>
</dbReference>
<dbReference type="FunFam" id="1.10.630.10:FF:000029">
    <property type="entry name" value="Cytochrome P450 734A1"/>
    <property type="match status" value="1"/>
</dbReference>
<dbReference type="PROSITE" id="PS00086">
    <property type="entry name" value="CYTOCHROME_P450"/>
    <property type="match status" value="1"/>
</dbReference>
<accession>A0A3L6SGU3</accession>
<evidence type="ECO:0000256" key="4">
    <source>
        <dbReference type="ARBA" id="ARBA00022692"/>
    </source>
</evidence>
<dbReference type="PANTHER" id="PTHR24282:SF143">
    <property type="entry name" value="CYTOCHROME P450 FAMILY 72 SUBFAMILY A POLYPEPTIDE 8"/>
    <property type="match status" value="1"/>
</dbReference>
<reference evidence="15" key="1">
    <citation type="journal article" date="2019" name="Nat. Commun.">
        <title>The genome of broomcorn millet.</title>
        <authorList>
            <person name="Zou C."/>
            <person name="Miki D."/>
            <person name="Li D."/>
            <person name="Tang Q."/>
            <person name="Xiao L."/>
            <person name="Rajput S."/>
            <person name="Deng P."/>
            <person name="Jia W."/>
            <person name="Huang R."/>
            <person name="Zhang M."/>
            <person name="Sun Y."/>
            <person name="Hu J."/>
            <person name="Fu X."/>
            <person name="Schnable P.S."/>
            <person name="Li F."/>
            <person name="Zhang H."/>
            <person name="Feng B."/>
            <person name="Zhu X."/>
            <person name="Liu R."/>
            <person name="Schnable J.C."/>
            <person name="Zhu J.-K."/>
            <person name="Zhang H."/>
        </authorList>
    </citation>
    <scope>NUCLEOTIDE SEQUENCE [LARGE SCALE GENOMIC DNA]</scope>
</reference>
<evidence type="ECO:0000256" key="2">
    <source>
        <dbReference type="ARBA" id="ARBA00010617"/>
    </source>
</evidence>
<evidence type="ECO:0000313" key="14">
    <source>
        <dbReference type="EMBL" id="RLN21842.1"/>
    </source>
</evidence>
<evidence type="ECO:0000256" key="6">
    <source>
        <dbReference type="ARBA" id="ARBA00022989"/>
    </source>
</evidence>
<keyword evidence="5 11" id="KW-0479">Metal-binding</keyword>
<evidence type="ECO:0000256" key="7">
    <source>
        <dbReference type="ARBA" id="ARBA00023002"/>
    </source>
</evidence>